<feature type="transmembrane region" description="Helical" evidence="1">
    <location>
        <begin position="202"/>
        <end position="223"/>
    </location>
</feature>
<accession>A0A9Q8ILR2</accession>
<keyword evidence="1" id="KW-1133">Transmembrane helix</keyword>
<evidence type="ECO:0000313" key="2">
    <source>
        <dbReference type="EMBL" id="TPR43468.1"/>
    </source>
</evidence>
<evidence type="ECO:0000256" key="1">
    <source>
        <dbReference type="SAM" id="Phobius"/>
    </source>
</evidence>
<evidence type="ECO:0000313" key="3">
    <source>
        <dbReference type="Proteomes" id="UP000784700"/>
    </source>
</evidence>
<gene>
    <name evidence="2" type="ORF">DY130_05490</name>
</gene>
<feature type="transmembrane region" description="Helical" evidence="1">
    <location>
        <begin position="86"/>
        <end position="107"/>
    </location>
</feature>
<organism evidence="2 3">
    <name type="scientific">Apilactobacillus micheneri</name>
    <dbReference type="NCBI Taxonomy" id="1899430"/>
    <lineage>
        <taxon>Bacteria</taxon>
        <taxon>Bacillati</taxon>
        <taxon>Bacillota</taxon>
        <taxon>Bacilli</taxon>
        <taxon>Lactobacillales</taxon>
        <taxon>Lactobacillaceae</taxon>
        <taxon>Apilactobacillus</taxon>
    </lineage>
</organism>
<comment type="caution">
    <text evidence="2">The sequence shown here is derived from an EMBL/GenBank/DDBJ whole genome shotgun (WGS) entry which is preliminary data.</text>
</comment>
<dbReference type="AlphaFoldDB" id="A0A9Q8ILR2"/>
<dbReference type="EMBL" id="QUBG01000005">
    <property type="protein sequence ID" value="TPR43468.1"/>
    <property type="molecule type" value="Genomic_DNA"/>
</dbReference>
<feature type="transmembrane region" description="Helical" evidence="1">
    <location>
        <begin position="44"/>
        <end position="66"/>
    </location>
</feature>
<keyword evidence="1" id="KW-0472">Membrane</keyword>
<reference evidence="2" key="1">
    <citation type="submission" date="2018-08" db="EMBL/GenBank/DDBJ databases">
        <title>Comparative genomics of wild bee and flower associated Lactobacillus reveals potential adaptation to the bee host.</title>
        <authorList>
            <person name="Vuong H.Q."/>
            <person name="Mcfrederick Q.S."/>
        </authorList>
    </citation>
    <scope>NUCLEOTIDE SEQUENCE</scope>
    <source>
        <strain evidence="2">HV_63</strain>
    </source>
</reference>
<sequence>MKEQEIFKNVLKKYLSISFGIIFLLFLWEIFITETTRQLNLFNLLHEIFISTPFGITFNIILLLIFSFSYKNFKLSIQNSISRRKYFIIKCKLILLFSIISVCFNLLESFIDKFIFHIYADNFYSHQYDSYFRIDIFNQTSNFLITLFVMIFFILLLNTWGSFLSLFSAFWKFIFHIFFISMFLSCCLLLSDQVYYNIFSRFMVSINSSFILDFLFGFIDGINNKPASQINYKDIIIYNPTCIILFLIIISSILFLINYKLTKLKQVNR</sequence>
<dbReference type="GeneID" id="58108583"/>
<keyword evidence="1" id="KW-0812">Transmembrane</keyword>
<dbReference type="Proteomes" id="UP000784700">
    <property type="component" value="Unassembled WGS sequence"/>
</dbReference>
<feature type="transmembrane region" description="Helical" evidence="1">
    <location>
        <begin position="143"/>
        <end position="163"/>
    </location>
</feature>
<proteinExistence type="predicted"/>
<name>A0A9Q8ILR2_9LACO</name>
<feature type="transmembrane region" description="Helical" evidence="1">
    <location>
        <begin position="169"/>
        <end position="190"/>
    </location>
</feature>
<dbReference type="RefSeq" id="WP_140924304.1">
    <property type="nucleotide sequence ID" value="NZ_QUBF01000005.1"/>
</dbReference>
<feature type="transmembrane region" description="Helical" evidence="1">
    <location>
        <begin position="14"/>
        <end position="32"/>
    </location>
</feature>
<protein>
    <submittedName>
        <fullName evidence="2">Uncharacterized protein</fullName>
    </submittedName>
</protein>
<feature type="transmembrane region" description="Helical" evidence="1">
    <location>
        <begin position="235"/>
        <end position="259"/>
    </location>
</feature>